<organism evidence="2 3">
    <name type="scientific">Suillus luteus UH-Slu-Lm8-n1</name>
    <dbReference type="NCBI Taxonomy" id="930992"/>
    <lineage>
        <taxon>Eukaryota</taxon>
        <taxon>Fungi</taxon>
        <taxon>Dikarya</taxon>
        <taxon>Basidiomycota</taxon>
        <taxon>Agaricomycotina</taxon>
        <taxon>Agaricomycetes</taxon>
        <taxon>Agaricomycetidae</taxon>
        <taxon>Boletales</taxon>
        <taxon>Suillineae</taxon>
        <taxon>Suillaceae</taxon>
        <taxon>Suillus</taxon>
    </lineage>
</organism>
<feature type="region of interest" description="Disordered" evidence="1">
    <location>
        <begin position="1"/>
        <end position="54"/>
    </location>
</feature>
<feature type="compositionally biased region" description="Basic and acidic residues" evidence="1">
    <location>
        <begin position="1"/>
        <end position="19"/>
    </location>
</feature>
<reference evidence="2 3" key="1">
    <citation type="submission" date="2014-04" db="EMBL/GenBank/DDBJ databases">
        <authorList>
            <consortium name="DOE Joint Genome Institute"/>
            <person name="Kuo A."/>
            <person name="Ruytinx J."/>
            <person name="Rineau F."/>
            <person name="Colpaert J."/>
            <person name="Kohler A."/>
            <person name="Nagy L.G."/>
            <person name="Floudas D."/>
            <person name="Copeland A."/>
            <person name="Barry K.W."/>
            <person name="Cichocki N."/>
            <person name="Veneault-Fourrey C."/>
            <person name="LaButti K."/>
            <person name="Lindquist E.A."/>
            <person name="Lipzen A."/>
            <person name="Lundell T."/>
            <person name="Morin E."/>
            <person name="Murat C."/>
            <person name="Sun H."/>
            <person name="Tunlid A."/>
            <person name="Henrissat B."/>
            <person name="Grigoriev I.V."/>
            <person name="Hibbett D.S."/>
            <person name="Martin F."/>
            <person name="Nordberg H.P."/>
            <person name="Cantor M.N."/>
            <person name="Hua S.X."/>
        </authorList>
    </citation>
    <scope>NUCLEOTIDE SEQUENCE [LARGE SCALE GENOMIC DNA]</scope>
    <source>
        <strain evidence="2 3">UH-Slu-Lm8-n1</strain>
    </source>
</reference>
<keyword evidence="3" id="KW-1185">Reference proteome</keyword>
<accession>A0A0D0ABJ0</accession>
<dbReference type="Proteomes" id="UP000054485">
    <property type="component" value="Unassembled WGS sequence"/>
</dbReference>
<proteinExistence type="predicted"/>
<protein>
    <submittedName>
        <fullName evidence="2">Unplaced genomic scaffold CY34scaffold_1701, whole genome shotgun sequence</fullName>
    </submittedName>
</protein>
<dbReference type="OrthoDB" id="2690946at2759"/>
<feature type="compositionally biased region" description="Basic residues" evidence="1">
    <location>
        <begin position="20"/>
        <end position="29"/>
    </location>
</feature>
<dbReference type="InParanoid" id="A0A0D0ABJ0"/>
<name>A0A0D0ABJ0_9AGAM</name>
<reference evidence="3" key="2">
    <citation type="submission" date="2015-01" db="EMBL/GenBank/DDBJ databases">
        <title>Evolutionary Origins and Diversification of the Mycorrhizal Mutualists.</title>
        <authorList>
            <consortium name="DOE Joint Genome Institute"/>
            <consortium name="Mycorrhizal Genomics Consortium"/>
            <person name="Kohler A."/>
            <person name="Kuo A."/>
            <person name="Nagy L.G."/>
            <person name="Floudas D."/>
            <person name="Copeland A."/>
            <person name="Barry K.W."/>
            <person name="Cichocki N."/>
            <person name="Veneault-Fourrey C."/>
            <person name="LaButti K."/>
            <person name="Lindquist E.A."/>
            <person name="Lipzen A."/>
            <person name="Lundell T."/>
            <person name="Morin E."/>
            <person name="Murat C."/>
            <person name="Riley R."/>
            <person name="Ohm R."/>
            <person name="Sun H."/>
            <person name="Tunlid A."/>
            <person name="Henrissat B."/>
            <person name="Grigoriev I.V."/>
            <person name="Hibbett D.S."/>
            <person name="Martin F."/>
        </authorList>
    </citation>
    <scope>NUCLEOTIDE SEQUENCE [LARGE SCALE GENOMIC DNA]</scope>
    <source>
        <strain evidence="3">UH-Slu-Lm8-n1</strain>
    </source>
</reference>
<evidence type="ECO:0000313" key="3">
    <source>
        <dbReference type="Proteomes" id="UP000054485"/>
    </source>
</evidence>
<sequence>MKDKQALFVARRPESDKARDRHQHHKPSHGQHGQNQASAATSTSAMPPAPGKQSRPISFWAHIILFLCCASPLRDNANDR</sequence>
<dbReference type="HOGENOM" id="CLU_2591361_0_0_1"/>
<feature type="compositionally biased region" description="Low complexity" evidence="1">
    <location>
        <begin position="37"/>
        <end position="46"/>
    </location>
</feature>
<evidence type="ECO:0000256" key="1">
    <source>
        <dbReference type="SAM" id="MobiDB-lite"/>
    </source>
</evidence>
<dbReference type="AlphaFoldDB" id="A0A0D0ABJ0"/>
<gene>
    <name evidence="2" type="ORF">CY34DRAFT_19756</name>
</gene>
<evidence type="ECO:0000313" key="2">
    <source>
        <dbReference type="EMBL" id="KIK31607.1"/>
    </source>
</evidence>
<dbReference type="EMBL" id="KN836832">
    <property type="protein sequence ID" value="KIK31607.1"/>
    <property type="molecule type" value="Genomic_DNA"/>
</dbReference>